<organism evidence="2 3">
    <name type="scientific">Alteribacter keqinensis</name>
    <dbReference type="NCBI Taxonomy" id="2483800"/>
    <lineage>
        <taxon>Bacteria</taxon>
        <taxon>Bacillati</taxon>
        <taxon>Bacillota</taxon>
        <taxon>Bacilli</taxon>
        <taxon>Bacillales</taxon>
        <taxon>Bacillaceae</taxon>
        <taxon>Alteribacter</taxon>
    </lineage>
</organism>
<keyword evidence="1" id="KW-1133">Transmembrane helix</keyword>
<comment type="caution">
    <text evidence="2">The sequence shown here is derived from an EMBL/GenBank/DDBJ whole genome shotgun (WGS) entry which is preliminary data.</text>
</comment>
<name>A0A3M7TNF1_9BACI</name>
<dbReference type="EMBL" id="RHIB01000003">
    <property type="protein sequence ID" value="RNA66982.1"/>
    <property type="molecule type" value="Genomic_DNA"/>
</dbReference>
<reference evidence="2 3" key="1">
    <citation type="submission" date="2018-10" db="EMBL/GenBank/DDBJ databases">
        <title>Bacillus Keqinensis sp. nov., a moderately halophilic bacterium isolated from a saline-alkaline lake.</title>
        <authorList>
            <person name="Wang H."/>
        </authorList>
    </citation>
    <scope>NUCLEOTIDE SEQUENCE [LARGE SCALE GENOMIC DNA]</scope>
    <source>
        <strain evidence="2 3">KQ-3</strain>
    </source>
</reference>
<dbReference type="OrthoDB" id="2192428at2"/>
<feature type="transmembrane region" description="Helical" evidence="1">
    <location>
        <begin position="6"/>
        <end position="29"/>
    </location>
</feature>
<evidence type="ECO:0008006" key="4">
    <source>
        <dbReference type="Google" id="ProtNLM"/>
    </source>
</evidence>
<accession>A0A3M7TNF1</accession>
<keyword evidence="1" id="KW-0812">Transmembrane</keyword>
<sequence>MGVSLPFISYGGSILFFYSAILGLTLNVYRRKDIVEPTIGTEVKV</sequence>
<evidence type="ECO:0000313" key="3">
    <source>
        <dbReference type="Proteomes" id="UP000278746"/>
    </source>
</evidence>
<gene>
    <name evidence="2" type="ORF">EBO34_17465</name>
</gene>
<evidence type="ECO:0000256" key="1">
    <source>
        <dbReference type="SAM" id="Phobius"/>
    </source>
</evidence>
<keyword evidence="3" id="KW-1185">Reference proteome</keyword>
<evidence type="ECO:0000313" key="2">
    <source>
        <dbReference type="EMBL" id="RNA66982.1"/>
    </source>
</evidence>
<proteinExistence type="predicted"/>
<protein>
    <recommendedName>
        <fullName evidence="4">Cell division protein FtsW</fullName>
    </recommendedName>
</protein>
<dbReference type="AlphaFoldDB" id="A0A3M7TNF1"/>
<dbReference type="Proteomes" id="UP000278746">
    <property type="component" value="Unassembled WGS sequence"/>
</dbReference>
<keyword evidence="1" id="KW-0472">Membrane</keyword>